<dbReference type="RefSeq" id="WP_022332016.1">
    <property type="nucleotide sequence ID" value="NZ_JADPAQ010000007.1"/>
</dbReference>
<comment type="caution">
    <text evidence="1">The sequence shown here is derived from an EMBL/GenBank/DDBJ whole genome shotgun (WGS) entry which is preliminary data.</text>
</comment>
<name>A0AAJ1FF80_9BACT</name>
<dbReference type="Proteomes" id="UP001205035">
    <property type="component" value="Unassembled WGS sequence"/>
</dbReference>
<evidence type="ECO:0000313" key="2">
    <source>
        <dbReference type="Proteomes" id="UP001205035"/>
    </source>
</evidence>
<dbReference type="EMBL" id="JANGBQ010000001">
    <property type="protein sequence ID" value="MCQ5081335.1"/>
    <property type="molecule type" value="Genomic_DNA"/>
</dbReference>
<proteinExistence type="predicted"/>
<organism evidence="1 2">
    <name type="scientific">Alistipes onderdonkii</name>
    <dbReference type="NCBI Taxonomy" id="328813"/>
    <lineage>
        <taxon>Bacteria</taxon>
        <taxon>Pseudomonadati</taxon>
        <taxon>Bacteroidota</taxon>
        <taxon>Bacteroidia</taxon>
        <taxon>Bacteroidales</taxon>
        <taxon>Rikenellaceae</taxon>
        <taxon>Alistipes</taxon>
    </lineage>
</organism>
<evidence type="ECO:0000313" key="1">
    <source>
        <dbReference type="EMBL" id="MCQ5081335.1"/>
    </source>
</evidence>
<accession>A0AAJ1FF80</accession>
<reference evidence="1" key="1">
    <citation type="submission" date="2022-06" db="EMBL/GenBank/DDBJ databases">
        <title>Isolation of gut microbiota from human fecal samples.</title>
        <authorList>
            <person name="Pamer E.G."/>
            <person name="Barat B."/>
            <person name="Waligurski E."/>
            <person name="Medina S."/>
            <person name="Paddock L."/>
            <person name="Mostad J."/>
        </authorList>
    </citation>
    <scope>NUCLEOTIDE SEQUENCE</scope>
    <source>
        <strain evidence="1">DFI.6.22</strain>
    </source>
</reference>
<gene>
    <name evidence="1" type="ORF">NE651_00305</name>
</gene>
<sequence length="446" mass="51495">MDIATITDVLDYVRKCSKLVNAFIIGIIRQTQADDLTKPIENVENYDFSIDGHIDLRLKALNIIKLISDDKREKVANLIFENYNACINYEVNEYVHQLRADKKEIFWRERLRDTYPAIFDSVFSALVFIYKIHDVITEWVCDGVECYQIGNMSSLLSGVGFKCKNPYVVKSEKLLMAPKNSYYLSNSKGIKDIYLWLIELVDFVAYDGILEGSNIPDDIDRHMYGLGRRGHIYGEEYIMATNAILTRMDQAAREAVICTLIQYGWRIFGTDDRLKHYINHEKRIAEQSENFNNISSEENYFWEAISALATFYSGIAEVCIKYKISDIKNDKNLQRFCHAIFSWGKDAGDEVPETPIKRGRRSCREMALKDYFTLDADIEIERIVETIAIKSGIPRSKIVAEEIMRLKEEGKIIELNGRLSGFINQLRGIIPDLPTRQSICQYLPPM</sequence>
<dbReference type="AlphaFoldDB" id="A0AAJ1FF80"/>
<protein>
    <submittedName>
        <fullName evidence="1">Uncharacterized protein</fullName>
    </submittedName>
</protein>